<dbReference type="EMBL" id="JACSEA010000004">
    <property type="protein sequence ID" value="KAF7402409.1"/>
    <property type="molecule type" value="Genomic_DNA"/>
</dbReference>
<dbReference type="PANTHER" id="PTHR36692:SF2">
    <property type="entry name" value="GEO12064P1"/>
    <property type="match status" value="1"/>
</dbReference>
<dbReference type="GO" id="GO:0019991">
    <property type="term" value="P:septate junction assembly"/>
    <property type="evidence" value="ECO:0007669"/>
    <property type="project" value="InterPro"/>
</dbReference>
<name>A0A834NBU1_VESVU</name>
<organism evidence="3 4">
    <name type="scientific">Vespula vulgaris</name>
    <name type="common">Yellow jacket</name>
    <name type="synonym">Wasp</name>
    <dbReference type="NCBI Taxonomy" id="7454"/>
    <lineage>
        <taxon>Eukaryota</taxon>
        <taxon>Metazoa</taxon>
        <taxon>Ecdysozoa</taxon>
        <taxon>Arthropoda</taxon>
        <taxon>Hexapoda</taxon>
        <taxon>Insecta</taxon>
        <taxon>Pterygota</taxon>
        <taxon>Neoptera</taxon>
        <taxon>Endopterygota</taxon>
        <taxon>Hymenoptera</taxon>
        <taxon>Apocrita</taxon>
        <taxon>Aculeata</taxon>
        <taxon>Vespoidea</taxon>
        <taxon>Vespidae</taxon>
        <taxon>Vespinae</taxon>
        <taxon>Vespula</taxon>
    </lineage>
</organism>
<accession>A0A834NBU1</accession>
<keyword evidence="1" id="KW-0812">Transmembrane</keyword>
<evidence type="ECO:0000313" key="4">
    <source>
        <dbReference type="Proteomes" id="UP000614350"/>
    </source>
</evidence>
<proteinExistence type="predicted"/>
<evidence type="ECO:0000313" key="3">
    <source>
        <dbReference type="EMBL" id="KAF7402409.1"/>
    </source>
</evidence>
<dbReference type="Pfam" id="PF24985">
    <property type="entry name" value="DUF7775"/>
    <property type="match status" value="1"/>
</dbReference>
<protein>
    <recommendedName>
        <fullName evidence="2">DUF7775 domain-containing protein</fullName>
    </recommendedName>
</protein>
<dbReference type="Proteomes" id="UP000614350">
    <property type="component" value="Unassembled WGS sequence"/>
</dbReference>
<keyword evidence="1" id="KW-1133">Transmembrane helix</keyword>
<dbReference type="GO" id="GO:0005886">
    <property type="term" value="C:plasma membrane"/>
    <property type="evidence" value="ECO:0007669"/>
    <property type="project" value="TreeGrafter"/>
</dbReference>
<evidence type="ECO:0000259" key="2">
    <source>
        <dbReference type="Pfam" id="PF24985"/>
    </source>
</evidence>
<feature type="transmembrane region" description="Helical" evidence="1">
    <location>
        <begin position="93"/>
        <end position="115"/>
    </location>
</feature>
<dbReference type="InterPro" id="IPR056677">
    <property type="entry name" value="DUF7775"/>
</dbReference>
<dbReference type="AlphaFoldDB" id="A0A834NBU1"/>
<feature type="transmembrane region" description="Helical" evidence="1">
    <location>
        <begin position="139"/>
        <end position="162"/>
    </location>
</feature>
<feature type="transmembrane region" description="Helical" evidence="1">
    <location>
        <begin position="61"/>
        <end position="81"/>
    </location>
</feature>
<sequence length="168" mass="19436">MADENQRTTQVPKENRISKHIPIFFKVIEIILAIFAIGLLVDPLNSFQRVFNKPRFKLDDAAFIYVTVAGYIMINSLFIICHLLGDRLPKRTMIIFSSLGAILHIVAGSLIIHNWRTIQRPYYHMQNNELYPSKQYMDMLISSAIFVLINALTFVAEIFLILKYSTRT</sequence>
<keyword evidence="4" id="KW-1185">Reference proteome</keyword>
<comment type="caution">
    <text evidence="3">The sequence shown here is derived from an EMBL/GenBank/DDBJ whole genome shotgun (WGS) entry which is preliminary data.</text>
</comment>
<feature type="transmembrane region" description="Helical" evidence="1">
    <location>
        <begin position="21"/>
        <end position="41"/>
    </location>
</feature>
<dbReference type="PANTHER" id="PTHR36692">
    <property type="entry name" value="PROTEIN SNAKESKIN"/>
    <property type="match status" value="1"/>
</dbReference>
<dbReference type="InterPro" id="IPR036259">
    <property type="entry name" value="MFS_trans_sf"/>
</dbReference>
<dbReference type="SUPFAM" id="SSF103473">
    <property type="entry name" value="MFS general substrate transporter"/>
    <property type="match status" value="1"/>
</dbReference>
<keyword evidence="1" id="KW-0472">Membrane</keyword>
<feature type="domain" description="DUF7775" evidence="2">
    <location>
        <begin position="20"/>
        <end position="162"/>
    </location>
</feature>
<dbReference type="InterPro" id="IPR038976">
    <property type="entry name" value="Ssk"/>
</dbReference>
<evidence type="ECO:0000256" key="1">
    <source>
        <dbReference type="SAM" id="Phobius"/>
    </source>
</evidence>
<reference evidence="3" key="1">
    <citation type="journal article" date="2020" name="G3 (Bethesda)">
        <title>High-Quality Assemblies for Three Invasive Social Wasps from the &lt;i&gt;Vespula&lt;/i&gt; Genus.</title>
        <authorList>
            <person name="Harrop T.W.R."/>
            <person name="Guhlin J."/>
            <person name="McLaughlin G.M."/>
            <person name="Permina E."/>
            <person name="Stockwell P."/>
            <person name="Gilligan J."/>
            <person name="Le Lec M.F."/>
            <person name="Gruber M.A.M."/>
            <person name="Quinn O."/>
            <person name="Lovegrove M."/>
            <person name="Duncan E.J."/>
            <person name="Remnant E.J."/>
            <person name="Van Eeckhoven J."/>
            <person name="Graham B."/>
            <person name="Knapp R.A."/>
            <person name="Langford K.W."/>
            <person name="Kronenberg Z."/>
            <person name="Press M.O."/>
            <person name="Eacker S.M."/>
            <person name="Wilson-Rankin E.E."/>
            <person name="Purcell J."/>
            <person name="Lester P.J."/>
            <person name="Dearden P.K."/>
        </authorList>
    </citation>
    <scope>NUCLEOTIDE SEQUENCE</scope>
    <source>
        <strain evidence="3">Marl-1</strain>
    </source>
</reference>
<gene>
    <name evidence="3" type="ORF">HZH66_004676</name>
</gene>